<evidence type="ECO:0008006" key="3">
    <source>
        <dbReference type="Google" id="ProtNLM"/>
    </source>
</evidence>
<gene>
    <name evidence="1" type="ORF">QF118_11480</name>
</gene>
<keyword evidence="2" id="KW-1185">Reference proteome</keyword>
<accession>A0ABY8QDC0</accession>
<dbReference type="PROSITE" id="PS51257">
    <property type="entry name" value="PROKAR_LIPOPROTEIN"/>
    <property type="match status" value="1"/>
</dbReference>
<proteinExistence type="predicted"/>
<evidence type="ECO:0000313" key="2">
    <source>
        <dbReference type="Proteomes" id="UP001241605"/>
    </source>
</evidence>
<dbReference type="RefSeq" id="WP_282299198.1">
    <property type="nucleotide sequence ID" value="NZ_CP124616.1"/>
</dbReference>
<organism evidence="1 2">
    <name type="scientific">Tropicibacter oceani</name>
    <dbReference type="NCBI Taxonomy" id="3058420"/>
    <lineage>
        <taxon>Bacteria</taxon>
        <taxon>Pseudomonadati</taxon>
        <taxon>Pseudomonadota</taxon>
        <taxon>Alphaproteobacteria</taxon>
        <taxon>Rhodobacterales</taxon>
        <taxon>Roseobacteraceae</taxon>
        <taxon>Tropicibacter</taxon>
    </lineage>
</organism>
<evidence type="ECO:0000313" key="1">
    <source>
        <dbReference type="EMBL" id="WGW02565.1"/>
    </source>
</evidence>
<name>A0ABY8QDC0_9RHOB</name>
<dbReference type="EMBL" id="CP124616">
    <property type="protein sequence ID" value="WGW02565.1"/>
    <property type="molecule type" value="Genomic_DNA"/>
</dbReference>
<sequence length="116" mass="12504">MMRIVILGSLVLTLSACGSGLGDRFGIGKGTEFFDGQRYSGSAKADRSDRSHFVASVRPVSASFDGAIEAARYEGVQHCIKYYGTSDIAWDVGPDTPREALVIENDTLTFMGTCQE</sequence>
<reference evidence="1 2" key="1">
    <citation type="submission" date="2023-05" db="EMBL/GenBank/DDBJ databases">
        <title>YMD87, complete Genome.</title>
        <authorList>
            <person name="Zhang J."/>
            <person name="Xu X."/>
        </authorList>
    </citation>
    <scope>NUCLEOTIDE SEQUENCE [LARGE SCALE GENOMIC DNA]</scope>
    <source>
        <strain evidence="1 2">YMD87</strain>
    </source>
</reference>
<dbReference type="Proteomes" id="UP001241605">
    <property type="component" value="Chromosome"/>
</dbReference>
<protein>
    <recommendedName>
        <fullName evidence="3">Lipoprotein</fullName>
    </recommendedName>
</protein>